<accession>W1XVV2</accession>
<gene>
    <name evidence="2" type="ORF">Q604_UNBC11323G0001</name>
</gene>
<keyword evidence="2" id="KW-0418">Kinase</keyword>
<name>W1XVV2_9ZZZZ</name>
<proteinExistence type="predicted"/>
<evidence type="ECO:0000313" key="2">
    <source>
        <dbReference type="EMBL" id="ETJ34251.1"/>
    </source>
</evidence>
<keyword evidence="1" id="KW-1133">Transmembrane helix</keyword>
<feature type="non-terminal residue" evidence="2">
    <location>
        <position position="109"/>
    </location>
</feature>
<evidence type="ECO:0000256" key="1">
    <source>
        <dbReference type="SAM" id="Phobius"/>
    </source>
</evidence>
<dbReference type="GO" id="GO:0016301">
    <property type="term" value="F:kinase activity"/>
    <property type="evidence" value="ECO:0007669"/>
    <property type="project" value="UniProtKB-KW"/>
</dbReference>
<dbReference type="AlphaFoldDB" id="W1XVV2"/>
<reference evidence="2" key="1">
    <citation type="submission" date="2013-12" db="EMBL/GenBank/DDBJ databases">
        <title>A Varibaculum cambriense genome reconstructed from a premature infant gut community with otherwise low bacterial novelty that shifts toward anaerobic metabolism during the third week of life.</title>
        <authorList>
            <person name="Brown C.T."/>
            <person name="Sharon I."/>
            <person name="Thomas B.C."/>
            <person name="Castelle C.J."/>
            <person name="Morowitz M.J."/>
            <person name="Banfield J.F."/>
        </authorList>
    </citation>
    <scope>NUCLEOTIDE SEQUENCE</scope>
</reference>
<keyword evidence="1" id="KW-0472">Membrane</keyword>
<feature type="transmembrane region" description="Helical" evidence="1">
    <location>
        <begin position="12"/>
        <end position="33"/>
    </location>
</feature>
<keyword evidence="1" id="KW-0812">Transmembrane</keyword>
<sequence>MRRSGLFKKIFIYTFSVFSTLVICLHLAIYFLFPPTYLSHRQESIGQKATEIAQSLQGKDSQAIQEVLELYSKSSDIKGAVKGEMTQDKLEVNDNLPIDKQRQTASLVI</sequence>
<organism evidence="2">
    <name type="scientific">human gut metagenome</name>
    <dbReference type="NCBI Taxonomy" id="408170"/>
    <lineage>
        <taxon>unclassified sequences</taxon>
        <taxon>metagenomes</taxon>
        <taxon>organismal metagenomes</taxon>
    </lineage>
</organism>
<dbReference type="EMBL" id="AZMM01011323">
    <property type="protein sequence ID" value="ETJ34251.1"/>
    <property type="molecule type" value="Genomic_DNA"/>
</dbReference>
<comment type="caution">
    <text evidence="2">The sequence shown here is derived from an EMBL/GenBank/DDBJ whole genome shotgun (WGS) entry which is preliminary data.</text>
</comment>
<protein>
    <submittedName>
        <fullName evidence="2">VncS, histidine kinase</fullName>
    </submittedName>
</protein>
<keyword evidence="2" id="KW-0808">Transferase</keyword>